<dbReference type="EMBL" id="VFOL01000001">
    <property type="protein sequence ID" value="TQL36801.1"/>
    <property type="molecule type" value="Genomic_DNA"/>
</dbReference>
<keyword evidence="4" id="KW-1185">Reference proteome</keyword>
<dbReference type="GeneID" id="93771195"/>
<comment type="caution">
    <text evidence="2">The sequence shown here is derived from an EMBL/GenBank/DDBJ whole genome shotgun (WGS) entry which is preliminary data.</text>
</comment>
<evidence type="ECO:0000313" key="3">
    <source>
        <dbReference type="Proteomes" id="UP000315983"/>
    </source>
</evidence>
<dbReference type="NCBIfam" id="TIGR02165">
    <property type="entry name" value="cas5_6_GSU0054"/>
    <property type="match status" value="1"/>
</dbReference>
<accession>A0A542XLT5</accession>
<evidence type="ECO:0000313" key="1">
    <source>
        <dbReference type="EMBL" id="GIM86991.1"/>
    </source>
</evidence>
<dbReference type="Proteomes" id="UP000315983">
    <property type="component" value="Unassembled WGS sequence"/>
</dbReference>
<protein>
    <submittedName>
        <fullName evidence="2">CRISPR-associated protein Csb2</fullName>
    </submittedName>
</protein>
<evidence type="ECO:0000313" key="4">
    <source>
        <dbReference type="Proteomes" id="UP000677457"/>
    </source>
</evidence>
<organism evidence="2 3">
    <name type="scientific">Salinispora arenicola</name>
    <dbReference type="NCBI Taxonomy" id="168697"/>
    <lineage>
        <taxon>Bacteria</taxon>
        <taxon>Bacillati</taxon>
        <taxon>Actinomycetota</taxon>
        <taxon>Actinomycetes</taxon>
        <taxon>Micromonosporales</taxon>
        <taxon>Micromonosporaceae</taxon>
        <taxon>Salinispora</taxon>
    </lineage>
</organism>
<evidence type="ECO:0000313" key="2">
    <source>
        <dbReference type="EMBL" id="TQL36801.1"/>
    </source>
</evidence>
<dbReference type="AlphaFoldDB" id="A0A542XLT5"/>
<reference evidence="2 3" key="1">
    <citation type="submission" date="2019-06" db="EMBL/GenBank/DDBJ databases">
        <title>Sequencing the genomes of 1000 actinobacteria strains.</title>
        <authorList>
            <person name="Klenk H.-P."/>
        </authorList>
    </citation>
    <scope>NUCLEOTIDE SEQUENCE [LARGE SCALE GENOMIC DNA]</scope>
    <source>
        <strain evidence="2 3">DSM 44819</strain>
    </source>
</reference>
<dbReference type="InterPro" id="IPR019089">
    <property type="entry name" value="Cas_GSU0054"/>
</dbReference>
<name>A0A542XLT5_SALAC</name>
<reference evidence="1 4" key="2">
    <citation type="submission" date="2021-03" db="EMBL/GenBank/DDBJ databases">
        <title>Whole genome shotgun sequence of Salinispora arenicola NBRC 105043.</title>
        <authorList>
            <person name="Komaki H."/>
            <person name="Tamura T."/>
        </authorList>
    </citation>
    <scope>NUCLEOTIDE SEQUENCE [LARGE SCALE GENOMIC DNA]</scope>
    <source>
        <strain evidence="1 4">NBRC 105043</strain>
    </source>
</reference>
<dbReference type="RefSeq" id="WP_016813831.1">
    <property type="nucleotide sequence ID" value="NZ_BOQM01000030.1"/>
</dbReference>
<dbReference type="Proteomes" id="UP000677457">
    <property type="component" value="Unassembled WGS sequence"/>
</dbReference>
<sequence length="467" mass="50351">MALGILVRLRTGRYDAASNDLASPEWPPHPARLFCALVASMQADEDWDALRWLEAAPLPQVWAAADVATARTAGFVVVNATGGRGSQMWPGRGSGLRQRSSVLPSCDTFAVVWQAEPDDAMLARLVRLAARVPYVGRSTSSAEVTVVVGSVPVRPEWTRHVPVPVGAVGSVPLRVPFAGYLRQLEDAYESGLPAWQVGTPSVAYAPQSEQLAEEPVSSDPVDGPYADLLVWGLRHPTVPMRGDDVLTVTDGLRRAVLSRVADPLPAEVSGHGADGRPHVAYLGLVDVGHRHAHGHLLGVGVAVPRQLSRADRRVLLRGLLGVDAADPLSLLRSRRGQRLELQYPAVPRRGLDPQRWCPPGGARTWVSVTPMMLDRYPNRRLDVTEVVAGSLQNAGYPIPEKVEPLAAPALPGAIRLPRQGTVPGWARKPLLHCRISFSQPVRGPMIAGALRYLGCGLFVPEAEHADR</sequence>
<dbReference type="EMBL" id="BOQM01000030">
    <property type="protein sequence ID" value="GIM86991.1"/>
    <property type="molecule type" value="Genomic_DNA"/>
</dbReference>
<gene>
    <name evidence="2" type="ORF">FB564_1933</name>
    <name evidence="1" type="ORF">Sar04_37270</name>
</gene>
<proteinExistence type="predicted"/>
<dbReference type="Pfam" id="PF09609">
    <property type="entry name" value="Cas_GSU0054"/>
    <property type="match status" value="1"/>
</dbReference>